<dbReference type="Proteomes" id="UP001221189">
    <property type="component" value="Unassembled WGS sequence"/>
</dbReference>
<dbReference type="Gene3D" id="3.40.1660.10">
    <property type="entry name" value="EreA-like (biosynthetic domain)"/>
    <property type="match status" value="1"/>
</dbReference>
<keyword evidence="1" id="KW-0732">Signal</keyword>
<evidence type="ECO:0000256" key="1">
    <source>
        <dbReference type="SAM" id="SignalP"/>
    </source>
</evidence>
<dbReference type="Pfam" id="PF05139">
    <property type="entry name" value="Erythro_esteras"/>
    <property type="match status" value="1"/>
</dbReference>
<organism evidence="2 3">
    <name type="scientific">Roseateles albus</name>
    <dbReference type="NCBI Taxonomy" id="2987525"/>
    <lineage>
        <taxon>Bacteria</taxon>
        <taxon>Pseudomonadati</taxon>
        <taxon>Pseudomonadota</taxon>
        <taxon>Betaproteobacteria</taxon>
        <taxon>Burkholderiales</taxon>
        <taxon>Sphaerotilaceae</taxon>
        <taxon>Roseateles</taxon>
    </lineage>
</organism>
<proteinExistence type="predicted"/>
<dbReference type="SUPFAM" id="SSF159501">
    <property type="entry name" value="EreA/ChaN-like"/>
    <property type="match status" value="1"/>
</dbReference>
<dbReference type="EMBL" id="JAQQXT010000007">
    <property type="protein sequence ID" value="MDC8772373.1"/>
    <property type="molecule type" value="Genomic_DNA"/>
</dbReference>
<dbReference type="PROSITE" id="PS51257">
    <property type="entry name" value="PROKAR_LIPOPROTEIN"/>
    <property type="match status" value="1"/>
</dbReference>
<dbReference type="Gene3D" id="1.20.1440.30">
    <property type="entry name" value="Biosynthetic Protein domain"/>
    <property type="match status" value="1"/>
</dbReference>
<accession>A0ABT5KEN4</accession>
<evidence type="ECO:0000313" key="3">
    <source>
        <dbReference type="Proteomes" id="UP001221189"/>
    </source>
</evidence>
<dbReference type="PANTHER" id="PTHR31299:SF0">
    <property type="entry name" value="ESTERASE, PUTATIVE (AFU_ORTHOLOGUE AFUA_1G05850)-RELATED"/>
    <property type="match status" value="1"/>
</dbReference>
<sequence>MRFVRLILTGLFCAVLTACGGGSQEPGSATQEPATSTPVPQASYPDLTVNRLLTDAELLPPPPPASVQAPSAEEAKWLQATRRPLRSLVVDTDFSDLAFLSAELANRRIVQLGESSHGAREFNLMKVRLIKFMHEQLGYDVLAFESSLLACHLFNADMATSIKTPAQMTRGCLFGIWDTEELNELFRYIKSTHSSARPLQLAGFDIQSSSALDRENVMLPWFTGLTDEVDANSHGLVLEALKKILADLAANSGRKDSITGHAAPIVDLLQRGSAKASAKRRVDFEMAILALKAMQDRYNYDFESGKSPGNQASRERGMADALTGLAERAYPNAKIMVWAHNAHIATHTDYYPSIAPMGAQLKQRWGEQLFTIGLFMLRGQNVTDVRSKQAVQVNEPGRGSLEELAYSLNLAAAYLPIEASNQASSGDDWQHRPIQFRSWGTINHVDVLAANYNAVIIIDHTSIPRYNP</sequence>
<dbReference type="InterPro" id="IPR007815">
    <property type="entry name" value="Emycin_Estase"/>
</dbReference>
<feature type="signal peptide" evidence="1">
    <location>
        <begin position="1"/>
        <end position="20"/>
    </location>
</feature>
<protein>
    <submittedName>
        <fullName evidence="2">Erythromycin esterase family protein</fullName>
    </submittedName>
</protein>
<dbReference type="RefSeq" id="WP_273600581.1">
    <property type="nucleotide sequence ID" value="NZ_JAQQXT010000007.1"/>
</dbReference>
<dbReference type="InterPro" id="IPR052036">
    <property type="entry name" value="Hydrolase/PRTase-associated"/>
</dbReference>
<comment type="caution">
    <text evidence="2">The sequence shown here is derived from an EMBL/GenBank/DDBJ whole genome shotgun (WGS) entry which is preliminary data.</text>
</comment>
<dbReference type="PANTHER" id="PTHR31299">
    <property type="entry name" value="ESTERASE, PUTATIVE (AFU_ORTHOLOGUE AFUA_1G05850)-RELATED"/>
    <property type="match status" value="1"/>
</dbReference>
<feature type="chain" id="PRO_5046350884" evidence="1">
    <location>
        <begin position="21"/>
        <end position="468"/>
    </location>
</feature>
<dbReference type="CDD" id="cd14728">
    <property type="entry name" value="Ere-like"/>
    <property type="match status" value="1"/>
</dbReference>
<keyword evidence="3" id="KW-1185">Reference proteome</keyword>
<evidence type="ECO:0000313" key="2">
    <source>
        <dbReference type="EMBL" id="MDC8772373.1"/>
    </source>
</evidence>
<reference evidence="2 3" key="1">
    <citation type="submission" date="2022-10" db="EMBL/GenBank/DDBJ databases">
        <title>Paucibacter sp. hw1 Genome sequencing.</title>
        <authorList>
            <person name="Park S."/>
        </authorList>
    </citation>
    <scope>NUCLEOTIDE SEQUENCE [LARGE SCALE GENOMIC DNA]</scope>
    <source>
        <strain evidence="3">hw1</strain>
    </source>
</reference>
<name>A0ABT5KEN4_9BURK</name>
<gene>
    <name evidence="2" type="ORF">PRZ03_12395</name>
</gene>
<dbReference type="Gene3D" id="3.30.1870.10">
    <property type="entry name" value="EreA-like, domain 2"/>
    <property type="match status" value="1"/>
</dbReference>